<dbReference type="CDD" id="cd00190">
    <property type="entry name" value="Tryp_SPc"/>
    <property type="match status" value="1"/>
</dbReference>
<dbReference type="Proteomes" id="UP001159042">
    <property type="component" value="Unassembled WGS sequence"/>
</dbReference>
<comment type="similarity">
    <text evidence="2">Belongs to the peptidase S1 family. CLIP subfamily.</text>
</comment>
<dbReference type="InterPro" id="IPR001314">
    <property type="entry name" value="Peptidase_S1A"/>
</dbReference>
<keyword evidence="3" id="KW-0812">Transmembrane</keyword>
<dbReference type="SUPFAM" id="SSF50494">
    <property type="entry name" value="Trypsin-like serine proteases"/>
    <property type="match status" value="1"/>
</dbReference>
<evidence type="ECO:0000256" key="3">
    <source>
        <dbReference type="SAM" id="Phobius"/>
    </source>
</evidence>
<keyword evidence="3" id="KW-1133">Transmembrane helix</keyword>
<accession>A0AAV8W047</accession>
<dbReference type="AlphaFoldDB" id="A0AAV8W047"/>
<dbReference type="PROSITE" id="PS50240">
    <property type="entry name" value="TRYPSIN_DOM"/>
    <property type="match status" value="1"/>
</dbReference>
<evidence type="ECO:0000256" key="2">
    <source>
        <dbReference type="ARBA" id="ARBA00024195"/>
    </source>
</evidence>
<dbReference type="FunFam" id="2.40.10.10:FF:000002">
    <property type="entry name" value="Transmembrane protease serine"/>
    <property type="match status" value="1"/>
</dbReference>
<keyword evidence="7" id="KW-1185">Reference proteome</keyword>
<keyword evidence="1" id="KW-1015">Disulfide bond</keyword>
<dbReference type="PRINTS" id="PR00722">
    <property type="entry name" value="CHYMOTRYPSIN"/>
</dbReference>
<dbReference type="InterPro" id="IPR009003">
    <property type="entry name" value="Peptidase_S1_PA"/>
</dbReference>
<keyword evidence="3" id="KW-0472">Membrane</keyword>
<dbReference type="InterPro" id="IPR051487">
    <property type="entry name" value="Ser/Thr_Proteases_Immune/Dev"/>
</dbReference>
<dbReference type="EMBL" id="JANEYG010000017">
    <property type="protein sequence ID" value="KAJ8919521.1"/>
    <property type="molecule type" value="Genomic_DNA"/>
</dbReference>
<feature type="domain" description="Cyclic nucleotide-binding" evidence="4">
    <location>
        <begin position="241"/>
        <end position="301"/>
    </location>
</feature>
<evidence type="ECO:0000313" key="6">
    <source>
        <dbReference type="EMBL" id="KAJ8919521.1"/>
    </source>
</evidence>
<dbReference type="Pfam" id="PF18322">
    <property type="entry name" value="CLIP_1"/>
    <property type="match status" value="1"/>
</dbReference>
<dbReference type="Gene3D" id="2.40.10.10">
    <property type="entry name" value="Trypsin-like serine proteases"/>
    <property type="match status" value="2"/>
</dbReference>
<feature type="domain" description="Peptidase S1" evidence="5">
    <location>
        <begin position="190"/>
        <end position="439"/>
    </location>
</feature>
<dbReference type="InterPro" id="IPR043504">
    <property type="entry name" value="Peptidase_S1_PA_chymotrypsin"/>
</dbReference>
<protein>
    <submittedName>
        <fullName evidence="6">Uncharacterized protein</fullName>
    </submittedName>
</protein>
<sequence>MLINHHSTCTGINEQANCYKLLCSGREMLELGLVSVVVIIFVASCEGAGIVVDVGRDKRGIADNEVTTVANGLRISKQDSVENDIIQVFGNCKCVYYYQCDDNNYVITGGETLIDVRLNSKKNITRTPCKGGSFPYEIICCKVNKTETETTSSSPLLKSPEDVIRVDQGTVSDRTKVPCGIQKTMINVRIFGDEDELTPVNGEFPWIVAVFKKASGGTYKFHCSGSLIHPKVVLTANHYMKGHKPSSFKVVVNGKIALTRPGSNPDEERNIAEIVKHPEYNSGSLFNDAALIILDEPFVATKENFINTLCLPPSDVNLEGVRCLVAGWGKDNEGESNQVMRKVQLPFVNHDRCQSLFRRTRLGQHFNLHKSFMCAGGERGKDACKGDGGSPLMCPLPSEPHRYFHMGIVSWGIGCGEQDIPGAYANVAELAEWIRNEMKERQLKI</sequence>
<dbReference type="PANTHER" id="PTHR24256">
    <property type="entry name" value="TRYPTASE-RELATED"/>
    <property type="match status" value="1"/>
</dbReference>
<reference evidence="6 7" key="1">
    <citation type="journal article" date="2023" name="Insect Mol. Biol.">
        <title>Genome sequencing provides insights into the evolution of gene families encoding plant cell wall-degrading enzymes in longhorned beetles.</title>
        <authorList>
            <person name="Shin N.R."/>
            <person name="Okamura Y."/>
            <person name="Kirsch R."/>
            <person name="Pauchet Y."/>
        </authorList>
    </citation>
    <scope>NUCLEOTIDE SEQUENCE [LARGE SCALE GENOMIC DNA]</scope>
    <source>
        <strain evidence="6">EAD_L_NR</strain>
    </source>
</reference>
<comment type="caution">
    <text evidence="6">The sequence shown here is derived from an EMBL/GenBank/DDBJ whole genome shotgun (WGS) entry which is preliminary data.</text>
</comment>
<proteinExistence type="inferred from homology"/>
<dbReference type="PROSITE" id="PS50042">
    <property type="entry name" value="CNMP_BINDING_3"/>
    <property type="match status" value="1"/>
</dbReference>
<evidence type="ECO:0000259" key="5">
    <source>
        <dbReference type="PROSITE" id="PS50240"/>
    </source>
</evidence>
<dbReference type="Pfam" id="PF00089">
    <property type="entry name" value="Trypsin"/>
    <property type="match status" value="1"/>
</dbReference>
<dbReference type="SMART" id="SM00020">
    <property type="entry name" value="Tryp_SPc"/>
    <property type="match status" value="1"/>
</dbReference>
<evidence type="ECO:0000313" key="7">
    <source>
        <dbReference type="Proteomes" id="UP001159042"/>
    </source>
</evidence>
<dbReference type="GO" id="GO:0004252">
    <property type="term" value="F:serine-type endopeptidase activity"/>
    <property type="evidence" value="ECO:0007669"/>
    <property type="project" value="InterPro"/>
</dbReference>
<evidence type="ECO:0000256" key="1">
    <source>
        <dbReference type="ARBA" id="ARBA00023157"/>
    </source>
</evidence>
<feature type="transmembrane region" description="Helical" evidence="3">
    <location>
        <begin position="31"/>
        <end position="52"/>
    </location>
</feature>
<dbReference type="InterPro" id="IPR000595">
    <property type="entry name" value="cNMP-bd_dom"/>
</dbReference>
<organism evidence="6 7">
    <name type="scientific">Exocentrus adspersus</name>
    <dbReference type="NCBI Taxonomy" id="1586481"/>
    <lineage>
        <taxon>Eukaryota</taxon>
        <taxon>Metazoa</taxon>
        <taxon>Ecdysozoa</taxon>
        <taxon>Arthropoda</taxon>
        <taxon>Hexapoda</taxon>
        <taxon>Insecta</taxon>
        <taxon>Pterygota</taxon>
        <taxon>Neoptera</taxon>
        <taxon>Endopterygota</taxon>
        <taxon>Coleoptera</taxon>
        <taxon>Polyphaga</taxon>
        <taxon>Cucujiformia</taxon>
        <taxon>Chrysomeloidea</taxon>
        <taxon>Cerambycidae</taxon>
        <taxon>Lamiinae</taxon>
        <taxon>Acanthocinini</taxon>
        <taxon>Exocentrus</taxon>
    </lineage>
</organism>
<gene>
    <name evidence="6" type="ORF">NQ315_002142</name>
</gene>
<dbReference type="InterPro" id="IPR041515">
    <property type="entry name" value="PPAF-2-like_Clip"/>
</dbReference>
<dbReference type="GO" id="GO:0006508">
    <property type="term" value="P:proteolysis"/>
    <property type="evidence" value="ECO:0007669"/>
    <property type="project" value="InterPro"/>
</dbReference>
<dbReference type="InterPro" id="IPR001254">
    <property type="entry name" value="Trypsin_dom"/>
</dbReference>
<evidence type="ECO:0000259" key="4">
    <source>
        <dbReference type="PROSITE" id="PS50042"/>
    </source>
</evidence>
<name>A0AAV8W047_9CUCU</name>